<dbReference type="CDD" id="cd07377">
    <property type="entry name" value="WHTH_GntR"/>
    <property type="match status" value="1"/>
</dbReference>
<dbReference type="PROSITE" id="PS50949">
    <property type="entry name" value="HTH_GNTR"/>
    <property type="match status" value="1"/>
</dbReference>
<dbReference type="Proteomes" id="UP000600799">
    <property type="component" value="Unassembled WGS sequence"/>
</dbReference>
<protein>
    <submittedName>
        <fullName evidence="5">GntR family transcriptional regulator</fullName>
    </submittedName>
</protein>
<evidence type="ECO:0000256" key="1">
    <source>
        <dbReference type="ARBA" id="ARBA00023015"/>
    </source>
</evidence>
<name>A0ABS0HBE9_9SPHN</name>
<dbReference type="InterPro" id="IPR028978">
    <property type="entry name" value="Chorismate_lyase_/UTRA_dom_sf"/>
</dbReference>
<dbReference type="Gene3D" id="1.10.10.10">
    <property type="entry name" value="Winged helix-like DNA-binding domain superfamily/Winged helix DNA-binding domain"/>
    <property type="match status" value="1"/>
</dbReference>
<dbReference type="EMBL" id="JADQDC010000001">
    <property type="protein sequence ID" value="MBF9149458.1"/>
    <property type="molecule type" value="Genomic_DNA"/>
</dbReference>
<feature type="domain" description="HTH gntR-type" evidence="4">
    <location>
        <begin position="24"/>
        <end position="92"/>
    </location>
</feature>
<dbReference type="InterPro" id="IPR050679">
    <property type="entry name" value="Bact_HTH_transcr_reg"/>
</dbReference>
<evidence type="ECO:0000256" key="2">
    <source>
        <dbReference type="ARBA" id="ARBA00023125"/>
    </source>
</evidence>
<organism evidence="5 6">
    <name type="scientific">Novosphingobium jiangmenense</name>
    <dbReference type="NCBI Taxonomy" id="2791981"/>
    <lineage>
        <taxon>Bacteria</taxon>
        <taxon>Pseudomonadati</taxon>
        <taxon>Pseudomonadota</taxon>
        <taxon>Alphaproteobacteria</taxon>
        <taxon>Sphingomonadales</taxon>
        <taxon>Sphingomonadaceae</taxon>
        <taxon>Novosphingobium</taxon>
    </lineage>
</organism>
<accession>A0ABS0HBE9</accession>
<keyword evidence="6" id="KW-1185">Reference proteome</keyword>
<dbReference type="PANTHER" id="PTHR44846">
    <property type="entry name" value="MANNOSYL-D-GLYCERATE TRANSPORT/METABOLISM SYSTEM REPRESSOR MNGR-RELATED"/>
    <property type="match status" value="1"/>
</dbReference>
<dbReference type="InterPro" id="IPR000524">
    <property type="entry name" value="Tscrpt_reg_HTH_GntR"/>
</dbReference>
<comment type="caution">
    <text evidence="5">The sequence shown here is derived from an EMBL/GenBank/DDBJ whole genome shotgun (WGS) entry which is preliminary data.</text>
</comment>
<evidence type="ECO:0000313" key="6">
    <source>
        <dbReference type="Proteomes" id="UP000600799"/>
    </source>
</evidence>
<gene>
    <name evidence="5" type="ORF">I2488_00440</name>
</gene>
<dbReference type="SMART" id="SM00345">
    <property type="entry name" value="HTH_GNTR"/>
    <property type="match status" value="1"/>
</dbReference>
<dbReference type="Pfam" id="PF00392">
    <property type="entry name" value="GntR"/>
    <property type="match status" value="1"/>
</dbReference>
<dbReference type="Gene3D" id="3.40.1410.10">
    <property type="entry name" value="Chorismate lyase-like"/>
    <property type="match status" value="1"/>
</dbReference>
<dbReference type="InterPro" id="IPR036390">
    <property type="entry name" value="WH_DNA-bd_sf"/>
</dbReference>
<dbReference type="InterPro" id="IPR011663">
    <property type="entry name" value="UTRA"/>
</dbReference>
<keyword evidence="2" id="KW-0238">DNA-binding</keyword>
<reference evidence="5 6" key="1">
    <citation type="submission" date="2020-11" db="EMBL/GenBank/DDBJ databases">
        <title>The genome sequence of Novosphingobium sp. 1Y9A.</title>
        <authorList>
            <person name="Liu Y."/>
        </authorList>
    </citation>
    <scope>NUCLEOTIDE SEQUENCE [LARGE SCALE GENOMIC DNA]</scope>
    <source>
        <strain evidence="5 6">1Y9A</strain>
    </source>
</reference>
<dbReference type="Pfam" id="PF07702">
    <property type="entry name" value="UTRA"/>
    <property type="match status" value="1"/>
</dbReference>
<dbReference type="SUPFAM" id="SSF46785">
    <property type="entry name" value="Winged helix' DNA-binding domain"/>
    <property type="match status" value="1"/>
</dbReference>
<dbReference type="SUPFAM" id="SSF64288">
    <property type="entry name" value="Chorismate lyase-like"/>
    <property type="match status" value="1"/>
</dbReference>
<proteinExistence type="predicted"/>
<dbReference type="InterPro" id="IPR036388">
    <property type="entry name" value="WH-like_DNA-bd_sf"/>
</dbReference>
<dbReference type="PANTHER" id="PTHR44846:SF1">
    <property type="entry name" value="MANNOSYL-D-GLYCERATE TRANSPORT_METABOLISM SYSTEM REPRESSOR MNGR-RELATED"/>
    <property type="match status" value="1"/>
</dbReference>
<keyword evidence="1" id="KW-0805">Transcription regulation</keyword>
<sequence length="261" mass="28746">MGGTSLRDVQRQQGETVLDREGAVPLYHQIYLALRDEILCGQRPFGSVMPTEQQLSAQYKVSRITARRVLGDLAEQHYVERRRRLGTRVIFTSPAKPIEANIDQAVDSLMALGEGTSVNVISVEHRAATDIIANALKIEEGADVIRAVRVRCLEGTPIGYIVSYVRGGLAAVISEGTLSNAPLLKLLDEAGFHADRAEQTIGAMLADPSLVDALDVEPLSAILRITRTVYDKNNVPFLRTYAHYRADRFNIRLDLQNPSPA</sequence>
<dbReference type="PRINTS" id="PR00035">
    <property type="entry name" value="HTHGNTR"/>
</dbReference>
<evidence type="ECO:0000256" key="3">
    <source>
        <dbReference type="ARBA" id="ARBA00023163"/>
    </source>
</evidence>
<evidence type="ECO:0000259" key="4">
    <source>
        <dbReference type="PROSITE" id="PS50949"/>
    </source>
</evidence>
<dbReference type="SMART" id="SM00866">
    <property type="entry name" value="UTRA"/>
    <property type="match status" value="1"/>
</dbReference>
<evidence type="ECO:0000313" key="5">
    <source>
        <dbReference type="EMBL" id="MBF9149458.1"/>
    </source>
</evidence>
<keyword evidence="3" id="KW-0804">Transcription</keyword>